<keyword evidence="2 4" id="KW-0863">Zinc-finger</keyword>
<dbReference type="SUPFAM" id="SSF57850">
    <property type="entry name" value="RING/U-box"/>
    <property type="match status" value="1"/>
</dbReference>
<accession>A0A9N7MM41</accession>
<evidence type="ECO:0000256" key="3">
    <source>
        <dbReference type="ARBA" id="ARBA00022833"/>
    </source>
</evidence>
<dbReference type="InterPro" id="IPR013083">
    <property type="entry name" value="Znf_RING/FYVE/PHD"/>
</dbReference>
<evidence type="ECO:0000259" key="6">
    <source>
        <dbReference type="PROSITE" id="PS50089"/>
    </source>
</evidence>
<dbReference type="SMART" id="SM00184">
    <property type="entry name" value="RING"/>
    <property type="match status" value="1"/>
</dbReference>
<dbReference type="InterPro" id="IPR001841">
    <property type="entry name" value="Znf_RING"/>
</dbReference>
<evidence type="ECO:0000313" key="7">
    <source>
        <dbReference type="EMBL" id="CAA0807456.1"/>
    </source>
</evidence>
<dbReference type="GO" id="GO:0006511">
    <property type="term" value="P:ubiquitin-dependent protein catabolic process"/>
    <property type="evidence" value="ECO:0007669"/>
    <property type="project" value="TreeGrafter"/>
</dbReference>
<evidence type="ECO:0000256" key="2">
    <source>
        <dbReference type="ARBA" id="ARBA00022771"/>
    </source>
</evidence>
<dbReference type="Pfam" id="PF13639">
    <property type="entry name" value="zf-RING_2"/>
    <property type="match status" value="1"/>
</dbReference>
<feature type="compositionally biased region" description="Low complexity" evidence="5">
    <location>
        <begin position="146"/>
        <end position="164"/>
    </location>
</feature>
<keyword evidence="8" id="KW-1185">Reference proteome</keyword>
<feature type="region of interest" description="Disordered" evidence="5">
    <location>
        <begin position="1"/>
        <end position="88"/>
    </location>
</feature>
<dbReference type="Gene3D" id="3.30.40.10">
    <property type="entry name" value="Zinc/RING finger domain, C3HC4 (zinc finger)"/>
    <property type="match status" value="1"/>
</dbReference>
<dbReference type="GO" id="GO:0008270">
    <property type="term" value="F:zinc ion binding"/>
    <property type="evidence" value="ECO:0007669"/>
    <property type="project" value="UniProtKB-KW"/>
</dbReference>
<proteinExistence type="predicted"/>
<dbReference type="AlphaFoldDB" id="A0A9N7MM41"/>
<dbReference type="GO" id="GO:0005634">
    <property type="term" value="C:nucleus"/>
    <property type="evidence" value="ECO:0007669"/>
    <property type="project" value="TreeGrafter"/>
</dbReference>
<comment type="caution">
    <text evidence="7">The sequence shown here is derived from an EMBL/GenBank/DDBJ whole genome shotgun (WGS) entry which is preliminary data.</text>
</comment>
<evidence type="ECO:0000256" key="1">
    <source>
        <dbReference type="ARBA" id="ARBA00022723"/>
    </source>
</evidence>
<dbReference type="PANTHER" id="PTHR45931">
    <property type="entry name" value="SI:CH211-59O9.10"/>
    <property type="match status" value="1"/>
</dbReference>
<protein>
    <submittedName>
        <fullName evidence="7">RING/U-box superfamily protein</fullName>
    </submittedName>
</protein>
<evidence type="ECO:0000256" key="5">
    <source>
        <dbReference type="SAM" id="MobiDB-lite"/>
    </source>
</evidence>
<feature type="domain" description="RING-type" evidence="6">
    <location>
        <begin position="240"/>
        <end position="281"/>
    </location>
</feature>
<dbReference type="EMBL" id="CACSLK010001140">
    <property type="protein sequence ID" value="CAA0807456.1"/>
    <property type="molecule type" value="Genomic_DNA"/>
</dbReference>
<reference evidence="7" key="1">
    <citation type="submission" date="2019-12" db="EMBL/GenBank/DDBJ databases">
        <authorList>
            <person name="Scholes J."/>
        </authorList>
    </citation>
    <scope>NUCLEOTIDE SEQUENCE</scope>
</reference>
<dbReference type="Proteomes" id="UP001153555">
    <property type="component" value="Unassembled WGS sequence"/>
</dbReference>
<dbReference type="PANTHER" id="PTHR45931:SF3">
    <property type="entry name" value="RING ZINC FINGER-CONTAINING PROTEIN"/>
    <property type="match status" value="1"/>
</dbReference>
<gene>
    <name evidence="7" type="ORF">SHERM_10182</name>
</gene>
<feature type="compositionally biased region" description="Basic and acidic residues" evidence="5">
    <location>
        <begin position="55"/>
        <end position="66"/>
    </location>
</feature>
<dbReference type="GO" id="GO:0061630">
    <property type="term" value="F:ubiquitin protein ligase activity"/>
    <property type="evidence" value="ECO:0007669"/>
    <property type="project" value="TreeGrafter"/>
</dbReference>
<dbReference type="OrthoDB" id="8062037at2759"/>
<evidence type="ECO:0000313" key="8">
    <source>
        <dbReference type="Proteomes" id="UP001153555"/>
    </source>
</evidence>
<feature type="region of interest" description="Disordered" evidence="5">
    <location>
        <begin position="146"/>
        <end position="169"/>
    </location>
</feature>
<dbReference type="PROSITE" id="PS50089">
    <property type="entry name" value="ZF_RING_2"/>
    <property type="match status" value="1"/>
</dbReference>
<organism evidence="7 8">
    <name type="scientific">Striga hermonthica</name>
    <name type="common">Purple witchweed</name>
    <name type="synonym">Buchnera hermonthica</name>
    <dbReference type="NCBI Taxonomy" id="68872"/>
    <lineage>
        <taxon>Eukaryota</taxon>
        <taxon>Viridiplantae</taxon>
        <taxon>Streptophyta</taxon>
        <taxon>Embryophyta</taxon>
        <taxon>Tracheophyta</taxon>
        <taxon>Spermatophyta</taxon>
        <taxon>Magnoliopsida</taxon>
        <taxon>eudicotyledons</taxon>
        <taxon>Gunneridae</taxon>
        <taxon>Pentapetalae</taxon>
        <taxon>asterids</taxon>
        <taxon>lamiids</taxon>
        <taxon>Lamiales</taxon>
        <taxon>Orobanchaceae</taxon>
        <taxon>Buchnereae</taxon>
        <taxon>Striga</taxon>
    </lineage>
</organism>
<keyword evidence="1" id="KW-0479">Metal-binding</keyword>
<sequence length="295" mass="33496">MTSASELFYNRRSRFGRSSDPFDDGSDIGSQPHIDRTNRRHRHLNGPGGSHARRDRIDPEGCDPLRRAHHHPRQPPLHRPPHPPQERESIRLENSHQFSSGNVNYSGSHINVQDRLRVSANDRLPGAVLLARERLLQRLRGVTLSSARRNNRNSSVTSSRPNSNPIRDDFSLVDSAEWETEISREWLSTFASLPDSAGHPKTKRPPGLTQMALNRLCIEIFSTAHEKSSELGLPRNIVECSICLESFSQGDKLARLPCGHRYHFRCLEPWVRTCGDCPYCRRGIDVNSHEGEKKS</sequence>
<name>A0A9N7MM41_STRHE</name>
<evidence type="ECO:0000256" key="4">
    <source>
        <dbReference type="PROSITE-ProRule" id="PRU00175"/>
    </source>
</evidence>
<dbReference type="InterPro" id="IPR051834">
    <property type="entry name" value="RING_finger_E3_ligase"/>
</dbReference>
<keyword evidence="3" id="KW-0862">Zinc</keyword>